<organism evidence="1">
    <name type="scientific">Eimeria tenella</name>
    <name type="common">Coccidian parasite</name>
    <dbReference type="NCBI Taxonomy" id="5802"/>
    <lineage>
        <taxon>Eukaryota</taxon>
        <taxon>Sar</taxon>
        <taxon>Alveolata</taxon>
        <taxon>Apicomplexa</taxon>
        <taxon>Conoidasida</taxon>
        <taxon>Coccidia</taxon>
        <taxon>Eucoccidiorida</taxon>
        <taxon>Eimeriorina</taxon>
        <taxon>Eimeriidae</taxon>
        <taxon>Eimeria</taxon>
    </lineage>
</organism>
<dbReference type="AlphaFoldDB" id="H9B9U7"/>
<sequence>MHAAAPVKPCRLYYLRQFHFDYAAPKDSPKLTAQARDVQGRAAAVAVLPGETAPYPAAVAAAAAPLLRCSGVSCCCCGSGRHPSPKTLSCVCCCEESFESAHLQQRRPWQRLPRVPLPAAAAAARVAVVCSHAAGAAASSLAGGAAGPGSSVAATCDAVSVSLASLSLRKHKLCGPQMKPTCCCLSGV</sequence>
<reference evidence="1" key="1">
    <citation type="journal article" date="2012" name="BMC Genomics">
        <title>Characterisation of full-length cDNA sequences provides insights into the Eimeria tenella transcriptome.</title>
        <authorList>
            <person name="Amiruddin N."/>
            <person name="Lee X.W."/>
            <person name="Blake D.P."/>
            <person name="Suzuki Y."/>
            <person name="Tay Y.L."/>
            <person name="Lim L.S."/>
            <person name="Tomley F.M."/>
            <person name="Watanabe J."/>
            <person name="Sugimoto C."/>
            <person name="Wan K.L."/>
        </authorList>
    </citation>
    <scope>NUCLEOTIDE SEQUENCE</scope>
    <source>
        <strain evidence="1">Houghton</strain>
    </source>
</reference>
<evidence type="ECO:0000313" key="1">
    <source>
        <dbReference type="EMBL" id="AET50757.1"/>
    </source>
</evidence>
<proteinExistence type="evidence at transcript level"/>
<accession>H9B9U7</accession>
<name>H9B9U7_EIMTE</name>
<dbReference type="EMBL" id="JN987534">
    <property type="protein sequence ID" value="AET50757.1"/>
    <property type="molecule type" value="mRNA"/>
</dbReference>
<protein>
    <submittedName>
        <fullName evidence="1">Uncharacterized protein</fullName>
    </submittedName>
</protein>